<organism evidence="2 3">
    <name type="scientific">Candolleomyces eurysporus</name>
    <dbReference type="NCBI Taxonomy" id="2828524"/>
    <lineage>
        <taxon>Eukaryota</taxon>
        <taxon>Fungi</taxon>
        <taxon>Dikarya</taxon>
        <taxon>Basidiomycota</taxon>
        <taxon>Agaricomycotina</taxon>
        <taxon>Agaricomycetes</taxon>
        <taxon>Agaricomycetidae</taxon>
        <taxon>Agaricales</taxon>
        <taxon>Agaricineae</taxon>
        <taxon>Psathyrellaceae</taxon>
        <taxon>Candolleomyces</taxon>
    </lineage>
</organism>
<accession>A0A9W8JHE4</accession>
<feature type="compositionally biased region" description="Polar residues" evidence="1">
    <location>
        <begin position="92"/>
        <end position="102"/>
    </location>
</feature>
<feature type="compositionally biased region" description="Basic and acidic residues" evidence="1">
    <location>
        <begin position="303"/>
        <end position="324"/>
    </location>
</feature>
<keyword evidence="3" id="KW-1185">Reference proteome</keyword>
<dbReference type="AlphaFoldDB" id="A0A9W8JHE4"/>
<evidence type="ECO:0000313" key="3">
    <source>
        <dbReference type="Proteomes" id="UP001140091"/>
    </source>
</evidence>
<protein>
    <recommendedName>
        <fullName evidence="4">Retrotransposon gag domain-containing protein</fullName>
    </recommendedName>
</protein>
<dbReference type="OrthoDB" id="2369050at2759"/>
<gene>
    <name evidence="2" type="ORF">H1R20_g2964</name>
</gene>
<reference evidence="2" key="1">
    <citation type="submission" date="2022-06" db="EMBL/GenBank/DDBJ databases">
        <title>Genome Sequence of Candolleomyces eurysporus.</title>
        <authorList>
            <person name="Buettner E."/>
        </authorList>
    </citation>
    <scope>NUCLEOTIDE SEQUENCE</scope>
    <source>
        <strain evidence="2">VTCC 930004</strain>
    </source>
</reference>
<feature type="region of interest" description="Disordered" evidence="1">
    <location>
        <begin position="288"/>
        <end position="335"/>
    </location>
</feature>
<proteinExistence type="predicted"/>
<evidence type="ECO:0000256" key="1">
    <source>
        <dbReference type="SAM" id="MobiDB-lite"/>
    </source>
</evidence>
<dbReference type="Proteomes" id="UP001140091">
    <property type="component" value="Unassembled WGS sequence"/>
</dbReference>
<sequence>MSIAGETPRAIFPNPFCDPALVALAIETGLLPRDEDEQSLLSDIEILVDDSLPDPDYSASESDDDNATTYTYNSRLLQTRSSQMAPTFAKSIRSSNNKSPPTLTEGKVNPDVLKTWERGCIAYFGQRKVLAGDQVRQVLDSLDNTRTINWVGHRREELAKMNFPDFMNLFRKHALDSDWHLDLKKRLQRRTQGEEEAFEDFANEVCALNTLLVDAPKSSFTHERLHEILLAGAHDNINELYISSELPDKYVAAEWGKLELDVLNNWIINMVKIDKRVTNERKRARRLIEEQNKRSKNGGAGNDNKKTSSDNKENTGGESLDSRSHQGRTRCLEGPPRLLQVQEVLHQSRSEGLQGRFPKGTRHLHQCSGHGCKAGGVEYPEKEGSACRGGGGFIGDLRVGLGGLQGQRLRIGF</sequence>
<comment type="caution">
    <text evidence="2">The sequence shown here is derived from an EMBL/GenBank/DDBJ whole genome shotgun (WGS) entry which is preliminary data.</text>
</comment>
<feature type="non-terminal residue" evidence="2">
    <location>
        <position position="413"/>
    </location>
</feature>
<evidence type="ECO:0008006" key="4">
    <source>
        <dbReference type="Google" id="ProtNLM"/>
    </source>
</evidence>
<feature type="region of interest" description="Disordered" evidence="1">
    <location>
        <begin position="87"/>
        <end position="107"/>
    </location>
</feature>
<evidence type="ECO:0000313" key="2">
    <source>
        <dbReference type="EMBL" id="KAJ2934144.1"/>
    </source>
</evidence>
<dbReference type="EMBL" id="JANBPK010000725">
    <property type="protein sequence ID" value="KAJ2934144.1"/>
    <property type="molecule type" value="Genomic_DNA"/>
</dbReference>
<name>A0A9W8JHE4_9AGAR</name>